<dbReference type="EMBL" id="CP137539">
    <property type="protein sequence ID" value="WOP57754.1"/>
    <property type="molecule type" value="Genomic_DNA"/>
</dbReference>
<dbReference type="Proteomes" id="UP001304429">
    <property type="component" value="Chromosome"/>
</dbReference>
<accession>A0AAX4FMC7</accession>
<dbReference type="RefSeq" id="WP_317718966.1">
    <property type="nucleotide sequence ID" value="NZ_CP137532.1"/>
</dbReference>
<protein>
    <recommendedName>
        <fullName evidence="5">Lipoprotein</fullName>
    </recommendedName>
</protein>
<evidence type="ECO:0000256" key="1">
    <source>
        <dbReference type="SAM" id="SignalP"/>
    </source>
</evidence>
<evidence type="ECO:0008006" key="5">
    <source>
        <dbReference type="Google" id="ProtNLM"/>
    </source>
</evidence>
<proteinExistence type="predicted"/>
<name>A0AAX4FMC7_XANEU</name>
<sequence length="230" mass="24799">MDSFSQGRYIAKALSTGALLLGLVACAEPSNAQQEKAMQEATSADLRREQDRVAALVDAAAPERSAPMMTWDGYPALQPGPELTPDQLQKQVAALAQALHAQADSEPAKVERLLGLALPPDAKGERRGVTGRVGQGTYDWAVWKGSPNLPGHRAELTLTPNACLDYDTLKKQMEANGFRVYVPTFGDDQRITFDKIVGPSLGLYIAATPDRRDAPTCVTAVSFEMERSDA</sequence>
<dbReference type="AlphaFoldDB" id="A0AAX4FMC7"/>
<feature type="chain" id="PRO_5043298868" description="Lipoprotein" evidence="1">
    <location>
        <begin position="28"/>
        <end position="230"/>
    </location>
</feature>
<reference evidence="3" key="1">
    <citation type="submission" date="2023-10" db="EMBL/GenBank/DDBJ databases">
        <title>Comparative Genomic Analysis of Tomato Bacterial Spot Xanthomonads Reveals A New Lineage of Xanthomonas euvesicatoria.</title>
        <authorList>
            <person name="Huang C.-J."/>
            <person name="Wu T.-L."/>
            <person name="Wu Y.-L."/>
            <person name="Wang R.-S."/>
            <person name="Lin Y.-C."/>
        </authorList>
    </citation>
    <scope>NUCLEOTIDE SEQUENCE</scope>
    <source>
        <strain evidence="3">T0319-01</strain>
    </source>
</reference>
<evidence type="ECO:0000313" key="4">
    <source>
        <dbReference type="Proteomes" id="UP001304429"/>
    </source>
</evidence>
<keyword evidence="1" id="KW-0732">Signal</keyword>
<organism evidence="3 4">
    <name type="scientific">Xanthomonas euvesicatoria</name>
    <dbReference type="NCBI Taxonomy" id="456327"/>
    <lineage>
        <taxon>Bacteria</taxon>
        <taxon>Pseudomonadati</taxon>
        <taxon>Pseudomonadota</taxon>
        <taxon>Gammaproteobacteria</taxon>
        <taxon>Lysobacterales</taxon>
        <taxon>Lysobacteraceae</taxon>
        <taxon>Xanthomonas</taxon>
    </lineage>
</organism>
<evidence type="ECO:0000313" key="2">
    <source>
        <dbReference type="EMBL" id="WOP55754.1"/>
    </source>
</evidence>
<feature type="signal peptide" evidence="1">
    <location>
        <begin position="1"/>
        <end position="27"/>
    </location>
</feature>
<evidence type="ECO:0000313" key="3">
    <source>
        <dbReference type="EMBL" id="WOP57754.1"/>
    </source>
</evidence>
<gene>
    <name evidence="3" type="ORF">R5577_06345</name>
    <name evidence="2" type="ORF">R5577_16125</name>
</gene>
<dbReference type="EMBL" id="CP137539">
    <property type="protein sequence ID" value="WOP55754.1"/>
    <property type="molecule type" value="Genomic_DNA"/>
</dbReference>